<dbReference type="GO" id="GO:0004672">
    <property type="term" value="F:protein kinase activity"/>
    <property type="evidence" value="ECO:0007669"/>
    <property type="project" value="InterPro"/>
</dbReference>
<sequence length="175" mass="19686">MSNIWRESMFINYGADAVLRCSHTGPYPVAKLAHLGEEFRSRVQHEFKIIQDMTSIARSLPIPKVDGRPLLDDQGMFGYCLEYLFCLEANELLQRLPEVREAVNQLHEAGFSRGDLSQSNVMKNKHGAIVLIDFGYAGKIGTQTPPSVPKWIYENAVFTAEADQRALERLSELSG</sequence>
<name>A0A074WF38_9PEZI</name>
<dbReference type="STRING" id="1043004.A0A074WF38"/>
<dbReference type="OrthoDB" id="4062651at2759"/>
<evidence type="ECO:0000313" key="2">
    <source>
        <dbReference type="EMBL" id="KEQ71623.1"/>
    </source>
</evidence>
<accession>A0A074WF38</accession>
<dbReference type="SUPFAM" id="SSF56112">
    <property type="entry name" value="Protein kinase-like (PK-like)"/>
    <property type="match status" value="1"/>
</dbReference>
<dbReference type="EMBL" id="KL584713">
    <property type="protein sequence ID" value="KEQ71623.1"/>
    <property type="molecule type" value="Genomic_DNA"/>
</dbReference>
<dbReference type="RefSeq" id="XP_013425988.1">
    <property type="nucleotide sequence ID" value="XM_013570534.1"/>
</dbReference>
<gene>
    <name evidence="2" type="ORF">M436DRAFT_83233</name>
</gene>
<keyword evidence="3" id="KW-1185">Reference proteome</keyword>
<dbReference type="GO" id="GO:0005524">
    <property type="term" value="F:ATP binding"/>
    <property type="evidence" value="ECO:0007669"/>
    <property type="project" value="InterPro"/>
</dbReference>
<dbReference type="GeneID" id="25417139"/>
<evidence type="ECO:0000259" key="1">
    <source>
        <dbReference type="PROSITE" id="PS50011"/>
    </source>
</evidence>
<proteinExistence type="predicted"/>
<dbReference type="AlphaFoldDB" id="A0A074WF38"/>
<dbReference type="InterPro" id="IPR011009">
    <property type="entry name" value="Kinase-like_dom_sf"/>
</dbReference>
<dbReference type="PROSITE" id="PS50011">
    <property type="entry name" value="PROTEIN_KINASE_DOM"/>
    <property type="match status" value="1"/>
</dbReference>
<dbReference type="Proteomes" id="UP000027730">
    <property type="component" value="Unassembled WGS sequence"/>
</dbReference>
<dbReference type="InterPro" id="IPR000719">
    <property type="entry name" value="Prot_kinase_dom"/>
</dbReference>
<dbReference type="HOGENOM" id="CLU_1532214_0_0_1"/>
<feature type="domain" description="Protein kinase" evidence="1">
    <location>
        <begin position="1"/>
        <end position="175"/>
    </location>
</feature>
<evidence type="ECO:0000313" key="3">
    <source>
        <dbReference type="Proteomes" id="UP000027730"/>
    </source>
</evidence>
<protein>
    <recommendedName>
        <fullName evidence="1">Protein kinase domain-containing protein</fullName>
    </recommendedName>
</protein>
<dbReference type="Gene3D" id="1.10.510.10">
    <property type="entry name" value="Transferase(Phosphotransferase) domain 1"/>
    <property type="match status" value="1"/>
</dbReference>
<organism evidence="2 3">
    <name type="scientific">Aureobasidium namibiae CBS 147.97</name>
    <dbReference type="NCBI Taxonomy" id="1043004"/>
    <lineage>
        <taxon>Eukaryota</taxon>
        <taxon>Fungi</taxon>
        <taxon>Dikarya</taxon>
        <taxon>Ascomycota</taxon>
        <taxon>Pezizomycotina</taxon>
        <taxon>Dothideomycetes</taxon>
        <taxon>Dothideomycetidae</taxon>
        <taxon>Dothideales</taxon>
        <taxon>Saccotheciaceae</taxon>
        <taxon>Aureobasidium</taxon>
    </lineage>
</organism>
<reference evidence="2 3" key="1">
    <citation type="journal article" date="2014" name="BMC Genomics">
        <title>Genome sequencing of four Aureobasidium pullulans varieties: biotechnological potential, stress tolerance, and description of new species.</title>
        <authorList>
            <person name="Gostin Ar C."/>
            <person name="Ohm R.A."/>
            <person name="Kogej T."/>
            <person name="Sonjak S."/>
            <person name="Turk M."/>
            <person name="Zajc J."/>
            <person name="Zalar P."/>
            <person name="Grube M."/>
            <person name="Sun H."/>
            <person name="Han J."/>
            <person name="Sharma A."/>
            <person name="Chiniquy J."/>
            <person name="Ngan C.Y."/>
            <person name="Lipzen A."/>
            <person name="Barry K."/>
            <person name="Grigoriev I.V."/>
            <person name="Gunde-Cimerman N."/>
        </authorList>
    </citation>
    <scope>NUCLEOTIDE SEQUENCE [LARGE SCALE GENOMIC DNA]</scope>
    <source>
        <strain evidence="2 3">CBS 147.97</strain>
    </source>
</reference>